<dbReference type="InterPro" id="IPR036875">
    <property type="entry name" value="Znf_CCHC_sf"/>
</dbReference>
<keyword evidence="1" id="KW-0479">Metal-binding</keyword>
<dbReference type="PROSITE" id="PS50158">
    <property type="entry name" value="ZF_CCHC"/>
    <property type="match status" value="2"/>
</dbReference>
<evidence type="ECO:0000313" key="4">
    <source>
        <dbReference type="EMBL" id="GFS09647.1"/>
    </source>
</evidence>
<protein>
    <submittedName>
        <fullName evidence="4">Gag polyprotein</fullName>
    </submittedName>
</protein>
<evidence type="ECO:0000259" key="3">
    <source>
        <dbReference type="PROSITE" id="PS50158"/>
    </source>
</evidence>
<dbReference type="GO" id="GO:0008270">
    <property type="term" value="F:zinc ion binding"/>
    <property type="evidence" value="ECO:0007669"/>
    <property type="project" value="UniProtKB-KW"/>
</dbReference>
<reference evidence="4 5" key="1">
    <citation type="journal article" date="2021" name="Elife">
        <title>Chloroplast acquisition without the gene transfer in kleptoplastic sea slugs, Plakobranchus ocellatus.</title>
        <authorList>
            <person name="Maeda T."/>
            <person name="Takahashi S."/>
            <person name="Yoshida T."/>
            <person name="Shimamura S."/>
            <person name="Takaki Y."/>
            <person name="Nagai Y."/>
            <person name="Toyoda A."/>
            <person name="Suzuki Y."/>
            <person name="Arimoto A."/>
            <person name="Ishii H."/>
            <person name="Satoh N."/>
            <person name="Nishiyama T."/>
            <person name="Hasebe M."/>
            <person name="Maruyama T."/>
            <person name="Minagawa J."/>
            <person name="Obokata J."/>
            <person name="Shigenobu S."/>
        </authorList>
    </citation>
    <scope>NUCLEOTIDE SEQUENCE [LARGE SCALE GENOMIC DNA]</scope>
</reference>
<dbReference type="AlphaFoldDB" id="A0AAV4II13"/>
<accession>A0AAV4II13</accession>
<dbReference type="Proteomes" id="UP000762676">
    <property type="component" value="Unassembled WGS sequence"/>
</dbReference>
<dbReference type="EMBL" id="BMAT01002588">
    <property type="protein sequence ID" value="GFS09647.1"/>
    <property type="molecule type" value="Genomic_DNA"/>
</dbReference>
<feature type="region of interest" description="Disordered" evidence="2">
    <location>
        <begin position="1"/>
        <end position="29"/>
    </location>
</feature>
<keyword evidence="1" id="KW-0863">Zinc-finger</keyword>
<dbReference type="GO" id="GO:0003676">
    <property type="term" value="F:nucleic acid binding"/>
    <property type="evidence" value="ECO:0007669"/>
    <property type="project" value="InterPro"/>
</dbReference>
<comment type="caution">
    <text evidence="4">The sequence shown here is derived from an EMBL/GenBank/DDBJ whole genome shotgun (WGS) entry which is preliminary data.</text>
</comment>
<evidence type="ECO:0000256" key="1">
    <source>
        <dbReference type="PROSITE-ProRule" id="PRU00047"/>
    </source>
</evidence>
<evidence type="ECO:0000313" key="5">
    <source>
        <dbReference type="Proteomes" id="UP000762676"/>
    </source>
</evidence>
<feature type="domain" description="CCHC-type" evidence="3">
    <location>
        <begin position="32"/>
        <end position="48"/>
    </location>
</feature>
<keyword evidence="1" id="KW-0862">Zinc</keyword>
<dbReference type="Pfam" id="PF00098">
    <property type="entry name" value="zf-CCHC"/>
    <property type="match status" value="2"/>
</dbReference>
<dbReference type="SMART" id="SM00343">
    <property type="entry name" value="ZnF_C2HC"/>
    <property type="match status" value="2"/>
</dbReference>
<organism evidence="4 5">
    <name type="scientific">Elysia marginata</name>
    <dbReference type="NCBI Taxonomy" id="1093978"/>
    <lineage>
        <taxon>Eukaryota</taxon>
        <taxon>Metazoa</taxon>
        <taxon>Spiralia</taxon>
        <taxon>Lophotrochozoa</taxon>
        <taxon>Mollusca</taxon>
        <taxon>Gastropoda</taxon>
        <taxon>Heterobranchia</taxon>
        <taxon>Euthyneura</taxon>
        <taxon>Panpulmonata</taxon>
        <taxon>Sacoglossa</taxon>
        <taxon>Placobranchoidea</taxon>
        <taxon>Plakobranchidae</taxon>
        <taxon>Elysia</taxon>
    </lineage>
</organism>
<dbReference type="Gene3D" id="4.10.60.10">
    <property type="entry name" value="Zinc finger, CCHC-type"/>
    <property type="match status" value="2"/>
</dbReference>
<proteinExistence type="predicted"/>
<sequence length="88" mass="9849">MNRSRAQSPSRYRASPGSSRSPSPAGRKSPIKCYECGGIGHFQRQCPNSRAPEPGCFYCKQEGHRYSECPERGEGKRVVFKENPEAKD</sequence>
<evidence type="ECO:0000256" key="2">
    <source>
        <dbReference type="SAM" id="MobiDB-lite"/>
    </source>
</evidence>
<dbReference type="InterPro" id="IPR001878">
    <property type="entry name" value="Znf_CCHC"/>
</dbReference>
<gene>
    <name evidence="4" type="ORF">ElyMa_001303400</name>
</gene>
<dbReference type="SUPFAM" id="SSF57756">
    <property type="entry name" value="Retrovirus zinc finger-like domains"/>
    <property type="match status" value="1"/>
</dbReference>
<name>A0AAV4II13_9GAST</name>
<feature type="compositionally biased region" description="Low complexity" evidence="2">
    <location>
        <begin position="8"/>
        <end position="28"/>
    </location>
</feature>
<keyword evidence="5" id="KW-1185">Reference proteome</keyword>
<feature type="domain" description="CCHC-type" evidence="3">
    <location>
        <begin position="56"/>
        <end position="71"/>
    </location>
</feature>